<dbReference type="STRING" id="92696.A0A4R0RKA3"/>
<protein>
    <recommendedName>
        <fullName evidence="2">AB hydrolase-1 domain-containing protein</fullName>
    </recommendedName>
</protein>
<dbReference type="GO" id="GO:0016020">
    <property type="term" value="C:membrane"/>
    <property type="evidence" value="ECO:0007669"/>
    <property type="project" value="TreeGrafter"/>
</dbReference>
<gene>
    <name evidence="3" type="ORF">EIP91_002673</name>
</gene>
<dbReference type="GO" id="GO:0016787">
    <property type="term" value="F:hydrolase activity"/>
    <property type="evidence" value="ECO:0007669"/>
    <property type="project" value="UniProtKB-KW"/>
</dbReference>
<dbReference type="OrthoDB" id="94039at2759"/>
<dbReference type="PANTHER" id="PTHR43798">
    <property type="entry name" value="MONOACYLGLYCEROL LIPASE"/>
    <property type="match status" value="1"/>
</dbReference>
<dbReference type="InterPro" id="IPR050266">
    <property type="entry name" value="AB_hydrolase_sf"/>
</dbReference>
<name>A0A4R0RKA3_9APHY</name>
<accession>A0A4R0RKA3</accession>
<dbReference type="InterPro" id="IPR000073">
    <property type="entry name" value="AB_hydrolase_1"/>
</dbReference>
<evidence type="ECO:0000256" key="1">
    <source>
        <dbReference type="ARBA" id="ARBA00022801"/>
    </source>
</evidence>
<keyword evidence="4" id="KW-1185">Reference proteome</keyword>
<dbReference type="SUPFAM" id="SSF53474">
    <property type="entry name" value="alpha/beta-Hydrolases"/>
    <property type="match status" value="1"/>
</dbReference>
<comment type="caution">
    <text evidence="3">The sequence shown here is derived from an EMBL/GenBank/DDBJ whole genome shotgun (WGS) entry which is preliminary data.</text>
</comment>
<organism evidence="3 4">
    <name type="scientific">Steccherinum ochraceum</name>
    <dbReference type="NCBI Taxonomy" id="92696"/>
    <lineage>
        <taxon>Eukaryota</taxon>
        <taxon>Fungi</taxon>
        <taxon>Dikarya</taxon>
        <taxon>Basidiomycota</taxon>
        <taxon>Agaricomycotina</taxon>
        <taxon>Agaricomycetes</taxon>
        <taxon>Polyporales</taxon>
        <taxon>Steccherinaceae</taxon>
        <taxon>Steccherinum</taxon>
    </lineage>
</organism>
<dbReference type="PANTHER" id="PTHR43798:SF31">
    <property type="entry name" value="AB HYDROLASE SUPERFAMILY PROTEIN YCLE"/>
    <property type="match status" value="1"/>
</dbReference>
<dbReference type="EMBL" id="RWJN01000180">
    <property type="protein sequence ID" value="TCD65459.1"/>
    <property type="molecule type" value="Genomic_DNA"/>
</dbReference>
<evidence type="ECO:0000259" key="2">
    <source>
        <dbReference type="Pfam" id="PF12697"/>
    </source>
</evidence>
<evidence type="ECO:0000313" key="3">
    <source>
        <dbReference type="EMBL" id="TCD65459.1"/>
    </source>
</evidence>
<feature type="domain" description="AB hydrolase-1" evidence="2">
    <location>
        <begin position="38"/>
        <end position="322"/>
    </location>
</feature>
<dbReference type="Pfam" id="PF12697">
    <property type="entry name" value="Abhydrolase_6"/>
    <property type="match status" value="1"/>
</dbReference>
<sequence>MQSESYVFDPRPDYPLVTTAKRYWHPKFYSEDSDALTLIFTHGTGFHKEHWEPTIEDLYAALEKSSKPPKICDIWSLDCANHGDAAVINEQELQWGYSHVFAWEEYGRSIHAFLTGQGVGVPVDFSKRRLVAIGHSMGAISHMLLTTLPVPVTYSAMILVEPMLLPPPTMIPDSDALISGAQRRRDIWPSRNAAYEILQSRPSWKIWDPRVLKLFVEHGLRDLPTATYPDKQEGVTLICPRDQEVACYSDKLGRSRAYKFLPTLCSRLPVHFIWGSISEPYLTTETKDYVSHTVAQGKAASVAKVPNAGHLVVQINPTGLAKAIYDVLRQEMARGQPSEPTVVSRL</sequence>
<dbReference type="Proteomes" id="UP000292702">
    <property type="component" value="Unassembled WGS sequence"/>
</dbReference>
<dbReference type="InterPro" id="IPR029058">
    <property type="entry name" value="AB_hydrolase_fold"/>
</dbReference>
<proteinExistence type="predicted"/>
<dbReference type="AlphaFoldDB" id="A0A4R0RKA3"/>
<dbReference type="Gene3D" id="3.40.50.1820">
    <property type="entry name" value="alpha/beta hydrolase"/>
    <property type="match status" value="1"/>
</dbReference>
<keyword evidence="1" id="KW-0378">Hydrolase</keyword>
<evidence type="ECO:0000313" key="4">
    <source>
        <dbReference type="Proteomes" id="UP000292702"/>
    </source>
</evidence>
<reference evidence="3 4" key="1">
    <citation type="submission" date="2018-11" db="EMBL/GenBank/DDBJ databases">
        <title>Genome assembly of Steccherinum ochraceum LE-BIN_3174, the white-rot fungus of the Steccherinaceae family (The Residual Polyporoid clade, Polyporales, Basidiomycota).</title>
        <authorList>
            <person name="Fedorova T.V."/>
            <person name="Glazunova O.A."/>
            <person name="Landesman E.O."/>
            <person name="Moiseenko K.V."/>
            <person name="Psurtseva N.V."/>
            <person name="Savinova O.S."/>
            <person name="Shakhova N.V."/>
            <person name="Tyazhelova T.V."/>
            <person name="Vasina D.V."/>
        </authorList>
    </citation>
    <scope>NUCLEOTIDE SEQUENCE [LARGE SCALE GENOMIC DNA]</scope>
    <source>
        <strain evidence="3 4">LE-BIN_3174</strain>
    </source>
</reference>